<evidence type="ECO:0000259" key="4">
    <source>
        <dbReference type="Pfam" id="PF13007"/>
    </source>
</evidence>
<dbReference type="InterPro" id="IPR004291">
    <property type="entry name" value="Transposase_IS66_central"/>
</dbReference>
<feature type="domain" description="Transposase IS66 zinc-finger binding" evidence="3">
    <location>
        <begin position="122"/>
        <end position="165"/>
    </location>
</feature>
<protein>
    <submittedName>
        <fullName evidence="5">Transposase IS66 family protein</fullName>
    </submittedName>
</protein>
<proteinExistence type="predicted"/>
<gene>
    <name evidence="5" type="ORF">CLFO_15760</name>
</gene>
<dbReference type="NCBIfam" id="NF033517">
    <property type="entry name" value="transpos_IS66"/>
    <property type="match status" value="1"/>
</dbReference>
<dbReference type="PANTHER" id="PTHR33678">
    <property type="entry name" value="BLL1576 PROTEIN"/>
    <property type="match status" value="1"/>
</dbReference>
<keyword evidence="1" id="KW-0175">Coiled coil</keyword>
<organism evidence="5 6">
    <name type="scientific">Clostridium formicaceticum</name>
    <dbReference type="NCBI Taxonomy" id="1497"/>
    <lineage>
        <taxon>Bacteria</taxon>
        <taxon>Bacillati</taxon>
        <taxon>Bacillota</taxon>
        <taxon>Clostridia</taxon>
        <taxon>Eubacteriales</taxon>
        <taxon>Clostridiaceae</taxon>
        <taxon>Clostridium</taxon>
    </lineage>
</organism>
<dbReference type="Pfam" id="PF03050">
    <property type="entry name" value="DDE_Tnp_IS66"/>
    <property type="match status" value="1"/>
</dbReference>
<dbReference type="EMBL" id="CP020559">
    <property type="protein sequence ID" value="ARE87188.1"/>
    <property type="molecule type" value="Genomic_DNA"/>
</dbReference>
<dbReference type="Pfam" id="PF13005">
    <property type="entry name" value="zf-IS66"/>
    <property type="match status" value="1"/>
</dbReference>
<dbReference type="InterPro" id="IPR024463">
    <property type="entry name" value="Transposase_TnpC_homeodom"/>
</dbReference>
<feature type="coiled-coil region" evidence="1">
    <location>
        <begin position="3"/>
        <end position="52"/>
    </location>
</feature>
<sequence>MTKVNLQNQLDEKTKELILKMEEELEAKDKEIENLKNELAYLKNQVLNKNRKIFGSSSEQANTIQVSFFDEAEKDSNLKAAEPTIEEITYKRTKPTSNTGKKDNLANLEKIVIEHKLDEDQQSCRDCSSDLVVIGKKSKEVLKYIPAKLYVEEHLTYSYACRSCEENNDKANIITTKAPKTLLHKSMASNELLSHVINLKYQHALPLNRQESYFKMMGANLSRQTLANWVIGAAHELDPIYQLMKEELLKRNYIQADETVVKVLDDRGKESNKQKYMWLYKCPDKDQPIIIYDYQKTRSGSCPKGFLSGFSKYIQTDGYAGYNKVENVKRLYCLAHIRRKFHEIIVNLDEEALKSSRALIGFNYCAQLYKIEKDLKEQHSGKEDFYERRYKKRLDASKSIIEEFIDYVDKEIKDAVPKSALGKALAYTKPLLPSFLKVFLEDGSLEIDNNSAERSIRPFVVGRSNWLFSASTKGAESSALIYSITETAKNNNLVVEKYLLYLMNNFSNIDPQDKGSLLKLLPFSKEVPESLKVQAK</sequence>
<dbReference type="Proteomes" id="UP000192478">
    <property type="component" value="Chromosome"/>
</dbReference>
<dbReference type="Pfam" id="PF13007">
    <property type="entry name" value="LZ_Tnp_IS66"/>
    <property type="match status" value="1"/>
</dbReference>
<reference evidence="5 6" key="1">
    <citation type="submission" date="2017-03" db="EMBL/GenBank/DDBJ databases">
        <title>Complete sequence of Clostridium formicaceticum DSM 92.</title>
        <authorList>
            <person name="Poehlein A."/>
            <person name="Karl M."/>
            <person name="Bengelsdorf F.R."/>
            <person name="Duerre P."/>
            <person name="Daniel R."/>
        </authorList>
    </citation>
    <scope>NUCLEOTIDE SEQUENCE [LARGE SCALE GENOMIC DNA]</scope>
    <source>
        <strain evidence="5 6">DSM 92</strain>
    </source>
</reference>
<feature type="domain" description="Transposase TnpC homeodomain" evidence="4">
    <location>
        <begin position="42"/>
        <end position="113"/>
    </location>
</feature>
<evidence type="ECO:0000256" key="1">
    <source>
        <dbReference type="SAM" id="Coils"/>
    </source>
</evidence>
<accession>A0AAC9RLG8</accession>
<evidence type="ECO:0000313" key="5">
    <source>
        <dbReference type="EMBL" id="ARE87188.1"/>
    </source>
</evidence>
<dbReference type="AlphaFoldDB" id="A0AAC9RLG8"/>
<feature type="domain" description="Transposase IS66 central" evidence="2">
    <location>
        <begin position="185"/>
        <end position="476"/>
    </location>
</feature>
<dbReference type="InterPro" id="IPR052344">
    <property type="entry name" value="Transposase-related"/>
</dbReference>
<dbReference type="InterPro" id="IPR024474">
    <property type="entry name" value="Znf_dom_IS66"/>
</dbReference>
<evidence type="ECO:0000259" key="2">
    <source>
        <dbReference type="Pfam" id="PF03050"/>
    </source>
</evidence>
<evidence type="ECO:0000313" key="6">
    <source>
        <dbReference type="Proteomes" id="UP000192478"/>
    </source>
</evidence>
<name>A0AAC9RLG8_9CLOT</name>
<dbReference type="RefSeq" id="WP_169904449.1">
    <property type="nucleotide sequence ID" value="NZ_CP020559.1"/>
</dbReference>
<evidence type="ECO:0000259" key="3">
    <source>
        <dbReference type="Pfam" id="PF13005"/>
    </source>
</evidence>